<dbReference type="Proteomes" id="UP001226084">
    <property type="component" value="Unassembled WGS sequence"/>
</dbReference>
<feature type="binding site" evidence="6">
    <location>
        <begin position="242"/>
        <end position="245"/>
    </location>
    <ligand>
        <name>substrate</name>
    </ligand>
</feature>
<evidence type="ECO:0000256" key="7">
    <source>
        <dbReference type="PIRSR" id="PIRSR600246-3"/>
    </source>
</evidence>
<evidence type="ECO:0000313" key="10">
    <source>
        <dbReference type="Proteomes" id="UP001226084"/>
    </source>
</evidence>
<evidence type="ECO:0000256" key="1">
    <source>
        <dbReference type="ARBA" id="ARBA00022670"/>
    </source>
</evidence>
<dbReference type="GO" id="GO:0016811">
    <property type="term" value="F:hydrolase activity, acting on carbon-nitrogen (but not peptide) bonds, in linear amides"/>
    <property type="evidence" value="ECO:0007669"/>
    <property type="project" value="UniProtKB-ARBA"/>
</dbReference>
<evidence type="ECO:0000256" key="5">
    <source>
        <dbReference type="PIRSR" id="PIRSR600246-1"/>
    </source>
</evidence>
<dbReference type="InterPro" id="IPR000246">
    <property type="entry name" value="Peptidase_T2"/>
</dbReference>
<organism evidence="9 10">
    <name type="scientific">Stenotrophomonas rhizophila</name>
    <dbReference type="NCBI Taxonomy" id="216778"/>
    <lineage>
        <taxon>Bacteria</taxon>
        <taxon>Pseudomonadati</taxon>
        <taxon>Pseudomonadota</taxon>
        <taxon>Gammaproteobacteria</taxon>
        <taxon>Lysobacterales</taxon>
        <taxon>Lysobacteraceae</taxon>
        <taxon>Stenotrophomonas</taxon>
    </lineage>
</organism>
<proteinExistence type="predicted"/>
<dbReference type="SUPFAM" id="SSF56235">
    <property type="entry name" value="N-terminal nucleophile aminohydrolases (Ntn hydrolases)"/>
    <property type="match status" value="1"/>
</dbReference>
<dbReference type="Pfam" id="PF01112">
    <property type="entry name" value="Asparaginase_2"/>
    <property type="match status" value="1"/>
</dbReference>
<evidence type="ECO:0000256" key="8">
    <source>
        <dbReference type="SAM" id="SignalP"/>
    </source>
</evidence>
<evidence type="ECO:0000256" key="4">
    <source>
        <dbReference type="ARBA" id="ARBA00069124"/>
    </source>
</evidence>
<dbReference type="Gene3D" id="3.60.20.30">
    <property type="entry name" value="(Glycosyl)asparaginase"/>
    <property type="match status" value="1"/>
</dbReference>
<keyword evidence="1" id="KW-0645">Protease</keyword>
<feature type="binding site" evidence="6">
    <location>
        <begin position="264"/>
        <end position="267"/>
    </location>
    <ligand>
        <name>substrate</name>
    </ligand>
</feature>
<sequence length="355" mass="36543">MQAGVGRGHDGGSPTPVIAMSRRSALLLSLCLLSPLALAAEPVLVIHGGAGVQRKDLSAAEEKAARAALSQALIKGHQALAAGKPALDAVTAAITVLEDDPTFNAGKGAVFTHDGRNELDAALMDGASLKAGAVAGVQRVRNPILLAEAVMQHSPHVMMVGQGAETFAASQGIALVDPSYFRTEKRWQQLQKALKEEASGQAHADLETARHFGTVGAVALDSQGHLAAGTSTGGMTNKRYGRVGDSPIIGAGTYANATCAVSGTGWGEYYIRTAAAHDICARMQYLKQGPEEAGREVINTRIPALGGDGGAIVLGADGRAATPFNTQGMYRGWIGADGVPHVAIFADETLTLPGQ</sequence>
<evidence type="ECO:0000256" key="2">
    <source>
        <dbReference type="ARBA" id="ARBA00022801"/>
    </source>
</evidence>
<dbReference type="InterPro" id="IPR029055">
    <property type="entry name" value="Ntn_hydrolases_N"/>
</dbReference>
<dbReference type="CDD" id="cd04701">
    <property type="entry name" value="Asparaginase_2"/>
    <property type="match status" value="1"/>
</dbReference>
<dbReference type="PANTHER" id="PTHR10188">
    <property type="entry name" value="L-ASPARAGINASE"/>
    <property type="match status" value="1"/>
</dbReference>
<dbReference type="FunFam" id="3.60.20.30:FF:000001">
    <property type="entry name" value="Isoaspartyl peptidase/L-asparaginase"/>
    <property type="match status" value="1"/>
</dbReference>
<feature type="active site" description="Nucleophile" evidence="5">
    <location>
        <position position="214"/>
    </location>
</feature>
<reference evidence="9" key="1">
    <citation type="submission" date="2023-07" db="EMBL/GenBank/DDBJ databases">
        <title>Functional and genomic diversity of the sorghum phyllosphere microbiome.</title>
        <authorList>
            <person name="Shade A."/>
        </authorList>
    </citation>
    <scope>NUCLEOTIDE SEQUENCE</scope>
    <source>
        <strain evidence="9">SORGH_AS_0457</strain>
    </source>
</reference>
<feature type="signal peptide" evidence="8">
    <location>
        <begin position="1"/>
        <end position="39"/>
    </location>
</feature>
<dbReference type="EMBL" id="JAUTAS010000001">
    <property type="protein sequence ID" value="MDQ1109722.1"/>
    <property type="molecule type" value="Genomic_DNA"/>
</dbReference>
<protein>
    <recommendedName>
        <fullName evidence="4">Isoaspartyl peptidase</fullName>
    </recommendedName>
</protein>
<dbReference type="GO" id="GO:0006508">
    <property type="term" value="P:proteolysis"/>
    <property type="evidence" value="ECO:0007669"/>
    <property type="project" value="UniProtKB-KW"/>
</dbReference>
<evidence type="ECO:0000256" key="3">
    <source>
        <dbReference type="ARBA" id="ARBA00022813"/>
    </source>
</evidence>
<dbReference type="GO" id="GO:0008233">
    <property type="term" value="F:peptidase activity"/>
    <property type="evidence" value="ECO:0007669"/>
    <property type="project" value="UniProtKB-KW"/>
</dbReference>
<feature type="chain" id="PRO_5043038578" description="Isoaspartyl peptidase" evidence="8">
    <location>
        <begin position="40"/>
        <end position="355"/>
    </location>
</feature>
<dbReference type="PANTHER" id="PTHR10188:SF6">
    <property type="entry name" value="N(4)-(BETA-N-ACETYLGLUCOSAMINYL)-L-ASPARAGINASE"/>
    <property type="match status" value="1"/>
</dbReference>
<name>A0AAP5AJ94_9GAMM</name>
<gene>
    <name evidence="9" type="ORF">QE424_002881</name>
</gene>
<accession>A0AAP5AJ94</accession>
<keyword evidence="3" id="KW-0068">Autocatalytic cleavage</keyword>
<evidence type="ECO:0000313" key="9">
    <source>
        <dbReference type="EMBL" id="MDQ1109722.1"/>
    </source>
</evidence>
<feature type="site" description="Cleavage; by autolysis" evidence="7">
    <location>
        <begin position="213"/>
        <end position="214"/>
    </location>
</feature>
<evidence type="ECO:0000256" key="6">
    <source>
        <dbReference type="PIRSR" id="PIRSR600246-2"/>
    </source>
</evidence>
<comment type="caution">
    <text evidence="9">The sequence shown here is derived from an EMBL/GenBank/DDBJ whole genome shotgun (WGS) entry which is preliminary data.</text>
</comment>
<dbReference type="AlphaFoldDB" id="A0AAP5AJ94"/>
<keyword evidence="2 9" id="KW-0378">Hydrolase</keyword>
<keyword evidence="8" id="KW-0732">Signal</keyword>